<organism evidence="5 6">
    <name type="scientific">Bradyrhizobium vignae</name>
    <dbReference type="NCBI Taxonomy" id="1549949"/>
    <lineage>
        <taxon>Bacteria</taxon>
        <taxon>Pseudomonadati</taxon>
        <taxon>Pseudomonadota</taxon>
        <taxon>Alphaproteobacteria</taxon>
        <taxon>Hyphomicrobiales</taxon>
        <taxon>Nitrobacteraceae</taxon>
        <taxon>Bradyrhizobium</taxon>
    </lineage>
</organism>
<evidence type="ECO:0000256" key="2">
    <source>
        <dbReference type="ARBA" id="ARBA00023125"/>
    </source>
</evidence>
<dbReference type="SUPFAM" id="SSF46785">
    <property type="entry name" value="Winged helix' DNA-binding domain"/>
    <property type="match status" value="1"/>
</dbReference>
<gene>
    <name evidence="5" type="ORF">BRAD3257_2038</name>
</gene>
<dbReference type="InterPro" id="IPR002577">
    <property type="entry name" value="HTH_HxlR"/>
</dbReference>
<reference evidence="5 6" key="1">
    <citation type="submission" date="2018-03" db="EMBL/GenBank/DDBJ databases">
        <authorList>
            <person name="Gully D."/>
        </authorList>
    </citation>
    <scope>NUCLEOTIDE SEQUENCE [LARGE SCALE GENOMIC DNA]</scope>
    <source>
        <strain evidence="5">ORS3257</strain>
    </source>
</reference>
<dbReference type="InterPro" id="IPR011991">
    <property type="entry name" value="ArsR-like_HTH"/>
</dbReference>
<evidence type="ECO:0000256" key="3">
    <source>
        <dbReference type="ARBA" id="ARBA00023163"/>
    </source>
</evidence>
<dbReference type="Proteomes" id="UP000246085">
    <property type="component" value="Chromosome BRAD3257"/>
</dbReference>
<dbReference type="SUPFAM" id="SSF55718">
    <property type="entry name" value="SCP-like"/>
    <property type="match status" value="1"/>
</dbReference>
<dbReference type="Gene3D" id="1.10.10.10">
    <property type="entry name" value="Winged helix-like DNA-binding domain superfamily/Winged helix DNA-binding domain"/>
    <property type="match status" value="1"/>
</dbReference>
<dbReference type="InterPro" id="IPR036388">
    <property type="entry name" value="WH-like_DNA-bd_sf"/>
</dbReference>
<evidence type="ECO:0000259" key="4">
    <source>
        <dbReference type="PROSITE" id="PS51118"/>
    </source>
</evidence>
<keyword evidence="1" id="KW-0805">Transcription regulation</keyword>
<dbReference type="CDD" id="cd00090">
    <property type="entry name" value="HTH_ARSR"/>
    <property type="match status" value="1"/>
</dbReference>
<protein>
    <submittedName>
        <fullName evidence="5">Transcriptional regulator, HxlR family (Modular protein)</fullName>
    </submittedName>
</protein>
<name>A0A2U3PVH9_9BRAD</name>
<evidence type="ECO:0000256" key="1">
    <source>
        <dbReference type="ARBA" id="ARBA00023015"/>
    </source>
</evidence>
<dbReference type="AlphaFoldDB" id="A0A2U3PVH9"/>
<keyword evidence="3" id="KW-0804">Transcription</keyword>
<dbReference type="GO" id="GO:0003677">
    <property type="term" value="F:DNA binding"/>
    <property type="evidence" value="ECO:0007669"/>
    <property type="project" value="UniProtKB-KW"/>
</dbReference>
<dbReference type="PROSITE" id="PS51118">
    <property type="entry name" value="HTH_HXLR"/>
    <property type="match status" value="1"/>
</dbReference>
<dbReference type="InterPro" id="IPR036390">
    <property type="entry name" value="WH_DNA-bd_sf"/>
</dbReference>
<dbReference type="KEGG" id="bvz:BRAD3257_2038"/>
<dbReference type="PANTHER" id="PTHR33204:SF18">
    <property type="entry name" value="TRANSCRIPTIONAL REGULATORY PROTEIN"/>
    <property type="match status" value="1"/>
</dbReference>
<sequence>MIGVSCFYKTRNHKRSAPGMVAGPETEAFCTRSKKLARSRRASILARLLVQKLDYLGGSSDAKVLAMKGYGSFCPVAKAAEILTERWTPLVIRELLLGSRHFNQLRRGIPQMSPTLLSKRLQTLEEAGLISRQSDGNGHWEYHPTQAAREARPIIDALGYWGHRWARSQLTPNELHAGRLMWNMRRSFDLKRIPCDFVLYIEIADARPKRWWFVVKEEDADLCWDDPGFEVDISVYASLRTLVQIFIGEMPLLRARELGKIEIDGPQHLVNSMRTWFPHSKYANETPALTDQL</sequence>
<keyword evidence="2" id="KW-0238">DNA-binding</keyword>
<feature type="domain" description="HTH hxlR-type" evidence="4">
    <location>
        <begin position="74"/>
        <end position="170"/>
    </location>
</feature>
<dbReference type="EMBL" id="LS398110">
    <property type="protein sequence ID" value="SPP93134.1"/>
    <property type="molecule type" value="Genomic_DNA"/>
</dbReference>
<dbReference type="PANTHER" id="PTHR33204">
    <property type="entry name" value="TRANSCRIPTIONAL REGULATOR, MARR FAMILY"/>
    <property type="match status" value="1"/>
</dbReference>
<evidence type="ECO:0000313" key="6">
    <source>
        <dbReference type="Proteomes" id="UP000246085"/>
    </source>
</evidence>
<evidence type="ECO:0000313" key="5">
    <source>
        <dbReference type="EMBL" id="SPP93134.1"/>
    </source>
</evidence>
<accession>A0A2U3PVH9</accession>
<dbReference type="GO" id="GO:0006355">
    <property type="term" value="P:regulation of DNA-templated transcription"/>
    <property type="evidence" value="ECO:0007669"/>
    <property type="project" value="UniProtKB-ARBA"/>
</dbReference>
<dbReference type="Pfam" id="PF01638">
    <property type="entry name" value="HxlR"/>
    <property type="match status" value="1"/>
</dbReference>
<dbReference type="InterPro" id="IPR036527">
    <property type="entry name" value="SCP2_sterol-bd_dom_sf"/>
</dbReference>
<proteinExistence type="predicted"/>